<name>A0A1F5C9G7_9BACT</name>
<dbReference type="Proteomes" id="UP000177947">
    <property type="component" value="Unassembled WGS sequence"/>
</dbReference>
<keyword evidence="1" id="KW-0812">Transmembrane</keyword>
<dbReference type="AlphaFoldDB" id="A0A1F5C9G7"/>
<comment type="caution">
    <text evidence="2">The sequence shown here is derived from an EMBL/GenBank/DDBJ whole genome shotgun (WGS) entry which is preliminary data.</text>
</comment>
<evidence type="ECO:0000256" key="1">
    <source>
        <dbReference type="SAM" id="Phobius"/>
    </source>
</evidence>
<feature type="transmembrane region" description="Helical" evidence="1">
    <location>
        <begin position="46"/>
        <end position="76"/>
    </location>
</feature>
<reference evidence="2 3" key="1">
    <citation type="journal article" date="2016" name="Nat. Commun.">
        <title>Thousands of microbial genomes shed light on interconnected biogeochemical processes in an aquifer system.</title>
        <authorList>
            <person name="Anantharaman K."/>
            <person name="Brown C.T."/>
            <person name="Hug L.A."/>
            <person name="Sharon I."/>
            <person name="Castelle C.J."/>
            <person name="Probst A.J."/>
            <person name="Thomas B.C."/>
            <person name="Singh A."/>
            <person name="Wilkins M.J."/>
            <person name="Karaoz U."/>
            <person name="Brodie E.L."/>
            <person name="Williams K.H."/>
            <person name="Hubbard S.S."/>
            <person name="Banfield J.F."/>
        </authorList>
    </citation>
    <scope>NUCLEOTIDE SEQUENCE [LARGE SCALE GENOMIC DNA]</scope>
</reference>
<keyword evidence="1" id="KW-0472">Membrane</keyword>
<keyword evidence="1" id="KW-1133">Transmembrane helix</keyword>
<protein>
    <submittedName>
        <fullName evidence="2">Uncharacterized protein</fullName>
    </submittedName>
</protein>
<evidence type="ECO:0000313" key="3">
    <source>
        <dbReference type="Proteomes" id="UP000177947"/>
    </source>
</evidence>
<proteinExistence type="predicted"/>
<organism evidence="2 3">
    <name type="scientific">Candidatus Azambacteria bacterium RIFCSPLOWO2_01_FULL_37_9</name>
    <dbReference type="NCBI Taxonomy" id="1797297"/>
    <lineage>
        <taxon>Bacteria</taxon>
        <taxon>Candidatus Azamiibacteriota</taxon>
    </lineage>
</organism>
<sequence length="124" mass="14460">MKKYFIAVIILTLIMSINFSFAYMGGGMMSDFGNRNYSMMTWDGMGGGLGILTMILAVIFWVIFWAIVIVAIIALVKWLYMKFFRGELWILGKREMPEDILKLRYAKGDISKEQYEVMRKEIMK</sequence>
<dbReference type="EMBL" id="MEYQ01000005">
    <property type="protein sequence ID" value="OGD39490.1"/>
    <property type="molecule type" value="Genomic_DNA"/>
</dbReference>
<accession>A0A1F5C9G7</accession>
<gene>
    <name evidence="2" type="ORF">A2907_02360</name>
</gene>
<evidence type="ECO:0000313" key="2">
    <source>
        <dbReference type="EMBL" id="OGD39490.1"/>
    </source>
</evidence>